<organism evidence="1 2">
    <name type="scientific">Methanobrevibacter arboriphilus</name>
    <dbReference type="NCBI Taxonomy" id="39441"/>
    <lineage>
        <taxon>Archaea</taxon>
        <taxon>Methanobacteriati</taxon>
        <taxon>Methanobacteriota</taxon>
        <taxon>Methanomada group</taxon>
        <taxon>Methanobacteria</taxon>
        <taxon>Methanobacteriales</taxon>
        <taxon>Methanobacteriaceae</taxon>
        <taxon>Methanobrevibacter</taxon>
    </lineage>
</organism>
<gene>
    <name evidence="1" type="ORF">MarbSA_14250</name>
</gene>
<protein>
    <submittedName>
        <fullName evidence="1">Uncharacterized protein</fullName>
    </submittedName>
</protein>
<keyword evidence="2" id="KW-1185">Reference proteome</keyword>
<dbReference type="Proteomes" id="UP000825015">
    <property type="component" value="Chromosome"/>
</dbReference>
<sequence length="62" mass="7198">MIKLTKEQEKELIDMANKEIAGMSRFPSCEATSSLIRVGNIFIRINTTDLEHIEDEWDIEPF</sequence>
<accession>A0ACA8R5Z0</accession>
<evidence type="ECO:0000313" key="2">
    <source>
        <dbReference type="Proteomes" id="UP000825015"/>
    </source>
</evidence>
<proteinExistence type="predicted"/>
<dbReference type="EMBL" id="AP019779">
    <property type="protein sequence ID" value="BBL62385.1"/>
    <property type="molecule type" value="Genomic_DNA"/>
</dbReference>
<name>A0ACA8R5Z0_METAZ</name>
<reference evidence="1" key="1">
    <citation type="submission" date="2019-06" db="EMBL/GenBank/DDBJ databases">
        <title>Complete genome sequence of Methanobrevibacter arboriphilus strain SA.</title>
        <authorList>
            <person name="Asakawa S."/>
        </authorList>
    </citation>
    <scope>NUCLEOTIDE SEQUENCE</scope>
    <source>
        <strain evidence="1">SA</strain>
    </source>
</reference>
<evidence type="ECO:0000313" key="1">
    <source>
        <dbReference type="EMBL" id="BBL62385.1"/>
    </source>
</evidence>